<name>A0AAJ5ZDN1_9CHLR</name>
<evidence type="ECO:0000256" key="2">
    <source>
        <dbReference type="SAM" id="Phobius"/>
    </source>
</evidence>
<keyword evidence="2" id="KW-1133">Transmembrane helix</keyword>
<feature type="compositionally biased region" description="Polar residues" evidence="1">
    <location>
        <begin position="17"/>
        <end position="41"/>
    </location>
</feature>
<evidence type="ECO:0000256" key="1">
    <source>
        <dbReference type="SAM" id="MobiDB-lite"/>
    </source>
</evidence>
<accession>A0AAJ5ZDN1</accession>
<dbReference type="EMBL" id="CP046147">
    <property type="protein sequence ID" value="WFG39264.1"/>
    <property type="molecule type" value="Genomic_DNA"/>
</dbReference>
<keyword evidence="2" id="KW-0812">Transmembrane</keyword>
<feature type="transmembrane region" description="Helical" evidence="2">
    <location>
        <begin position="74"/>
        <end position="91"/>
    </location>
</feature>
<dbReference type="RefSeq" id="WP_342822783.1">
    <property type="nucleotide sequence ID" value="NZ_CP046146.1"/>
</dbReference>
<dbReference type="Proteomes" id="UP001219901">
    <property type="component" value="Chromosome"/>
</dbReference>
<reference evidence="5 6" key="1">
    <citation type="submission" date="2019-11" db="EMBL/GenBank/DDBJ databases">
        <authorList>
            <person name="Cho J.-C."/>
        </authorList>
    </citation>
    <scope>NUCLEOTIDE SEQUENCE [LARGE SCALE GENOMIC DNA]</scope>
    <source>
        <strain evidence="4 5">JH1073</strain>
        <strain evidence="3 6">JH702</strain>
    </source>
</reference>
<proteinExistence type="predicted"/>
<dbReference type="EMBL" id="WMBE01000001">
    <property type="protein sequence ID" value="MDG0866007.1"/>
    <property type="molecule type" value="Genomic_DNA"/>
</dbReference>
<feature type="region of interest" description="Disordered" evidence="1">
    <location>
        <begin position="1"/>
        <end position="58"/>
    </location>
</feature>
<keyword evidence="2" id="KW-0472">Membrane</keyword>
<feature type="compositionally biased region" description="Low complexity" evidence="1">
    <location>
        <begin position="42"/>
        <end position="56"/>
    </location>
</feature>
<dbReference type="Proteomes" id="UP001321249">
    <property type="component" value="Unassembled WGS sequence"/>
</dbReference>
<sequence length="92" mass="10041">MPKNTRKNRRPSKPNVFVQSQRPENNDSVGNTDSASPEGSSAPQARARVQRTTQRASVRSEIYTRSLSAELKKMGTLSGVLVVALVVLTFAL</sequence>
<reference evidence="4" key="2">
    <citation type="journal article" date="2023" name="Nat. Commun.">
        <title>Cultivation of marine bacteria of the SAR202 clade.</title>
        <authorList>
            <person name="Lim Y."/>
            <person name="Seo J.H."/>
            <person name="Giovannoni S.J."/>
            <person name="Kang I."/>
            <person name="Cho J.C."/>
        </authorList>
    </citation>
    <scope>NUCLEOTIDE SEQUENCE</scope>
    <source>
        <strain evidence="4">JH1073</strain>
    </source>
</reference>
<evidence type="ECO:0000313" key="5">
    <source>
        <dbReference type="Proteomes" id="UP001219901"/>
    </source>
</evidence>
<keyword evidence="5" id="KW-1185">Reference proteome</keyword>
<evidence type="ECO:0000313" key="6">
    <source>
        <dbReference type="Proteomes" id="UP001321249"/>
    </source>
</evidence>
<organism evidence="4 5">
    <name type="scientific">Candidatus Lucifugimonas marina</name>
    <dbReference type="NCBI Taxonomy" id="3038979"/>
    <lineage>
        <taxon>Bacteria</taxon>
        <taxon>Bacillati</taxon>
        <taxon>Chloroflexota</taxon>
        <taxon>Dehalococcoidia</taxon>
        <taxon>SAR202 cluster</taxon>
        <taxon>Candidatus Lucifugimonadales</taxon>
        <taxon>Candidatus Lucifugimonadaceae</taxon>
        <taxon>Candidatus Lucifugimonas</taxon>
    </lineage>
</organism>
<feature type="compositionally biased region" description="Basic residues" evidence="1">
    <location>
        <begin position="1"/>
        <end position="12"/>
    </location>
</feature>
<evidence type="ECO:0000313" key="3">
    <source>
        <dbReference type="EMBL" id="MDG0866007.1"/>
    </source>
</evidence>
<evidence type="ECO:0000313" key="4">
    <source>
        <dbReference type="EMBL" id="WFG39264.1"/>
    </source>
</evidence>
<dbReference type="AlphaFoldDB" id="A0AAJ5ZDN1"/>
<reference evidence="5" key="3">
    <citation type="submission" date="2023-06" db="EMBL/GenBank/DDBJ databases">
        <title>Pangenomics reveal diversification of enzyme families and niche specialization in globally abundant SAR202 bacteria.</title>
        <authorList>
            <person name="Saw J.H.W."/>
        </authorList>
    </citation>
    <scope>NUCLEOTIDE SEQUENCE [LARGE SCALE GENOMIC DNA]</scope>
    <source>
        <strain evidence="5">JH1073</strain>
    </source>
</reference>
<gene>
    <name evidence="3" type="ORF">GKO46_02850</name>
    <name evidence="4" type="ORF">GKO48_06410</name>
</gene>
<protein>
    <submittedName>
        <fullName evidence="4">Uncharacterized protein</fullName>
    </submittedName>
</protein>